<evidence type="ECO:0000313" key="3">
    <source>
        <dbReference type="Proteomes" id="UP000005240"/>
    </source>
</evidence>
<gene>
    <name evidence="1" type="ORF">PTTG_28967</name>
</gene>
<evidence type="ECO:0000313" key="2">
    <source>
        <dbReference type="EnsemblFungi" id="PTTG_28967-t43_1-p1"/>
    </source>
</evidence>
<dbReference type="AlphaFoldDB" id="A0A180G7G8"/>
<evidence type="ECO:0000313" key="1">
    <source>
        <dbReference type="EMBL" id="OAV88647.1"/>
    </source>
</evidence>
<sequence length="106" mass="10956">MSGLDYKLTGGVYHPDRARGSPGSAGCPCRIGQRGTALGLQRAATLNQSIGKNALDCLLTCHFAPIGSNILDVVLSRFAKLSGNCTIIVSVPNRGVVSGLQGHSGY</sequence>
<name>A0A180G7G8_PUCT1</name>
<reference evidence="1" key="2">
    <citation type="submission" date="2016-05" db="EMBL/GenBank/DDBJ databases">
        <title>Comparative analysis highlights variable genome content of wheat rusts and divergence of the mating loci.</title>
        <authorList>
            <person name="Cuomo C.A."/>
            <person name="Bakkeren G."/>
            <person name="Szabo L."/>
            <person name="Khalil H."/>
            <person name="Joly D."/>
            <person name="Goldberg J."/>
            <person name="Young S."/>
            <person name="Zeng Q."/>
            <person name="Fellers J."/>
        </authorList>
    </citation>
    <scope>NUCLEOTIDE SEQUENCE [LARGE SCALE GENOMIC DNA]</scope>
    <source>
        <strain evidence="1">1-1 BBBD Race 1</strain>
    </source>
</reference>
<reference evidence="1" key="1">
    <citation type="submission" date="2009-11" db="EMBL/GenBank/DDBJ databases">
        <authorList>
            <consortium name="The Broad Institute Genome Sequencing Platform"/>
            <person name="Ward D."/>
            <person name="Feldgarden M."/>
            <person name="Earl A."/>
            <person name="Young S.K."/>
            <person name="Zeng Q."/>
            <person name="Koehrsen M."/>
            <person name="Alvarado L."/>
            <person name="Berlin A."/>
            <person name="Bochicchio J."/>
            <person name="Borenstein D."/>
            <person name="Chapman S.B."/>
            <person name="Chen Z."/>
            <person name="Engels R."/>
            <person name="Freedman E."/>
            <person name="Gellesch M."/>
            <person name="Goldberg J."/>
            <person name="Griggs A."/>
            <person name="Gujja S."/>
            <person name="Heilman E."/>
            <person name="Heiman D."/>
            <person name="Hepburn T."/>
            <person name="Howarth C."/>
            <person name="Jen D."/>
            <person name="Larson L."/>
            <person name="Lewis B."/>
            <person name="Mehta T."/>
            <person name="Park D."/>
            <person name="Pearson M."/>
            <person name="Roberts A."/>
            <person name="Saif S."/>
            <person name="Shea T."/>
            <person name="Shenoy N."/>
            <person name="Sisk P."/>
            <person name="Stolte C."/>
            <person name="Sykes S."/>
            <person name="Thomson T."/>
            <person name="Walk T."/>
            <person name="White J."/>
            <person name="Yandava C."/>
            <person name="Izard J."/>
            <person name="Baranova O.V."/>
            <person name="Blanton J.M."/>
            <person name="Tanner A.C."/>
            <person name="Dewhirst F.E."/>
            <person name="Haas B."/>
            <person name="Nusbaum C."/>
            <person name="Birren B."/>
        </authorList>
    </citation>
    <scope>NUCLEOTIDE SEQUENCE [LARGE SCALE GENOMIC DNA]</scope>
    <source>
        <strain evidence="1">1-1 BBBD Race 1</strain>
    </source>
</reference>
<accession>A0A180G7G8</accession>
<dbReference type="Proteomes" id="UP000005240">
    <property type="component" value="Unassembled WGS sequence"/>
</dbReference>
<protein>
    <submittedName>
        <fullName evidence="1 2">Uncharacterized protein</fullName>
    </submittedName>
</protein>
<proteinExistence type="predicted"/>
<dbReference type="EnsemblFungi" id="PTTG_28967-t43_1">
    <property type="protein sequence ID" value="PTTG_28967-t43_1-p1"/>
    <property type="gene ID" value="PTTG_28967"/>
</dbReference>
<dbReference type="VEuPathDB" id="FungiDB:PTTG_28967"/>
<organism evidence="1">
    <name type="scientific">Puccinia triticina (isolate 1-1 / race 1 (BBBD))</name>
    <name type="common">Brown leaf rust fungus</name>
    <dbReference type="NCBI Taxonomy" id="630390"/>
    <lineage>
        <taxon>Eukaryota</taxon>
        <taxon>Fungi</taxon>
        <taxon>Dikarya</taxon>
        <taxon>Basidiomycota</taxon>
        <taxon>Pucciniomycotina</taxon>
        <taxon>Pucciniomycetes</taxon>
        <taxon>Pucciniales</taxon>
        <taxon>Pucciniaceae</taxon>
        <taxon>Puccinia</taxon>
    </lineage>
</organism>
<reference evidence="2" key="4">
    <citation type="submission" date="2025-05" db="UniProtKB">
        <authorList>
            <consortium name="EnsemblFungi"/>
        </authorList>
    </citation>
    <scope>IDENTIFICATION</scope>
    <source>
        <strain evidence="2">isolate 1-1 / race 1 (BBBD)</strain>
    </source>
</reference>
<reference evidence="2 3" key="3">
    <citation type="journal article" date="2017" name="G3 (Bethesda)">
        <title>Comparative analysis highlights variable genome content of wheat rusts and divergence of the mating loci.</title>
        <authorList>
            <person name="Cuomo C.A."/>
            <person name="Bakkeren G."/>
            <person name="Khalil H.B."/>
            <person name="Panwar V."/>
            <person name="Joly D."/>
            <person name="Linning R."/>
            <person name="Sakthikumar S."/>
            <person name="Song X."/>
            <person name="Adiconis X."/>
            <person name="Fan L."/>
            <person name="Goldberg J.M."/>
            <person name="Levin J.Z."/>
            <person name="Young S."/>
            <person name="Zeng Q."/>
            <person name="Anikster Y."/>
            <person name="Bruce M."/>
            <person name="Wang M."/>
            <person name="Yin C."/>
            <person name="McCallum B."/>
            <person name="Szabo L.J."/>
            <person name="Hulbert S."/>
            <person name="Chen X."/>
            <person name="Fellers J.P."/>
        </authorList>
    </citation>
    <scope>NUCLEOTIDE SEQUENCE</scope>
    <source>
        <strain evidence="2">isolate 1-1 / race 1 (BBBD)</strain>
        <strain evidence="3">Isolate 1-1 / race 1 (BBBD)</strain>
    </source>
</reference>
<keyword evidence="3" id="KW-1185">Reference proteome</keyword>
<dbReference type="EMBL" id="ADAS02000162">
    <property type="protein sequence ID" value="OAV88647.1"/>
    <property type="molecule type" value="Genomic_DNA"/>
</dbReference>